<evidence type="ECO:0000313" key="3">
    <source>
        <dbReference type="Proteomes" id="UP000290445"/>
    </source>
</evidence>
<accession>A0A2H4V008</accession>
<organism evidence="2 3">
    <name type="scientific">Operophtera brumata nucleopolyhedrovirus</name>
    <dbReference type="NCBI Taxonomy" id="1046267"/>
    <lineage>
        <taxon>Viruses</taxon>
        <taxon>Viruses incertae sedis</taxon>
        <taxon>Naldaviricetes</taxon>
        <taxon>Lefavirales</taxon>
        <taxon>Baculoviridae</taxon>
        <taxon>Alphabaculovirus</taxon>
        <taxon>Alphabaculovirus opbrumatae</taxon>
    </lineage>
</organism>
<dbReference type="PROSITE" id="PS51750">
    <property type="entry name" value="BRO_N"/>
    <property type="match status" value="1"/>
</dbReference>
<keyword evidence="3" id="KW-1185">Reference proteome</keyword>
<feature type="domain" description="Bro-N" evidence="1">
    <location>
        <begin position="35"/>
        <end position="146"/>
    </location>
</feature>
<dbReference type="Pfam" id="PF02498">
    <property type="entry name" value="Bro-N"/>
    <property type="match status" value="1"/>
</dbReference>
<dbReference type="RefSeq" id="YP_009552674.1">
    <property type="nucleotide sequence ID" value="NC_040621.1"/>
</dbReference>
<protein>
    <submittedName>
        <fullName evidence="2">38.7K protein</fullName>
    </submittedName>
</protein>
<name>A0A2H4V008_9ABAC</name>
<dbReference type="OrthoDB" id="7030at10239"/>
<evidence type="ECO:0000313" key="2">
    <source>
        <dbReference type="EMBL" id="AUA60345.1"/>
    </source>
</evidence>
<dbReference type="InterPro" id="IPR003497">
    <property type="entry name" value="BRO_N_domain"/>
</dbReference>
<dbReference type="GeneID" id="41699911"/>
<proteinExistence type="predicted"/>
<dbReference type="Proteomes" id="UP000290445">
    <property type="component" value="Segment"/>
</dbReference>
<reference evidence="2 3" key="1">
    <citation type="journal article" date="2017" name="Viruses">
        <title>The Operophtera brumata Nucleopolyhedrovirus (OpbuNPV) Represents an Early, Divergent Lineage within Genus Alphabaculovirus.</title>
        <authorList>
            <person name="Harrison R.L."/>
            <person name="Rowley D.L."/>
            <person name="Mowery J.D."/>
            <person name="Bauchan G.R."/>
            <person name="Burand J.P."/>
        </authorList>
    </citation>
    <scope>NUCLEOTIDE SEQUENCE [LARGE SCALE GENOMIC DNA]</scope>
    <source>
        <strain evidence="2">OpbuNPV-MA</strain>
    </source>
</reference>
<dbReference type="KEGG" id="vg:41699911"/>
<evidence type="ECO:0000259" key="1">
    <source>
        <dbReference type="PROSITE" id="PS51750"/>
    </source>
</evidence>
<sequence length="360" mass="42116">MFKSIINKTFALLVDQNNDYLPEKCNYSYILKKKEVNFEKFTFTIRYLIDEHNKCWIVGTDFAQGLRYHDPVYALKRFVAEDYKQSIHELIFRDRIQEDDDDQHGSCVCINQSGAIQLVNQLHLDNKIGLITWLIKDFFPSICNQLNNGSQDKDLLNRILIHVESLKSDNEHFKTSNEQFKLAYEQRFNDIEQRLNTMDSKLCSIDTVDTLYDKLRDHHRRIKHNLMPESLMDGNEVTTTSDYSEDQYANVRFTRDITKHPHLGVVVKALNDGHVAGKPRTQISFITGQGDYYIQKKRKLDESHGELVYDSIHANPQMEIHRINEELQSKNYNIAKRTKRSVIVECTVPTAKSFINECVM</sequence>
<dbReference type="EMBL" id="MF614691">
    <property type="protein sequence ID" value="AUA60345.1"/>
    <property type="molecule type" value="Genomic_DNA"/>
</dbReference>